<dbReference type="PANTHER" id="PTHR45667">
    <property type="entry name" value="S-ADENOSYLMETHIONINE MITOCHONDRIAL CARRIER PROTEIN"/>
    <property type="match status" value="1"/>
</dbReference>
<dbReference type="InterPro" id="IPR023395">
    <property type="entry name" value="MCP_dom_sf"/>
</dbReference>
<feature type="repeat" description="Solcar" evidence="10">
    <location>
        <begin position="181"/>
        <end position="265"/>
    </location>
</feature>
<evidence type="ECO:0000256" key="8">
    <source>
        <dbReference type="ARBA" id="ARBA00023128"/>
    </source>
</evidence>
<evidence type="ECO:0000313" key="12">
    <source>
        <dbReference type="EMBL" id="KAG5176536.1"/>
    </source>
</evidence>
<reference evidence="12" key="1">
    <citation type="submission" date="2021-02" db="EMBL/GenBank/DDBJ databases">
        <title>First Annotated Genome of the Yellow-green Alga Tribonema minus.</title>
        <authorList>
            <person name="Mahan K.M."/>
        </authorList>
    </citation>
    <scope>NUCLEOTIDE SEQUENCE</scope>
    <source>
        <strain evidence="12">UTEX B ZZ1240</strain>
    </source>
</reference>
<comment type="similarity">
    <text evidence="2 11">Belongs to the mitochondrial carrier (TC 2.A.29) family.</text>
</comment>
<evidence type="ECO:0000256" key="2">
    <source>
        <dbReference type="ARBA" id="ARBA00006375"/>
    </source>
</evidence>
<dbReference type="AlphaFoldDB" id="A0A835YJ97"/>
<comment type="caution">
    <text evidence="12">The sequence shown here is derived from an EMBL/GenBank/DDBJ whole genome shotgun (WGS) entry which is preliminary data.</text>
</comment>
<feature type="repeat" description="Solcar" evidence="10">
    <location>
        <begin position="5"/>
        <end position="78"/>
    </location>
</feature>
<dbReference type="InterPro" id="IPR002067">
    <property type="entry name" value="MCP"/>
</dbReference>
<keyword evidence="6" id="KW-0999">Mitochondrion inner membrane</keyword>
<keyword evidence="7" id="KW-1133">Transmembrane helix</keyword>
<protein>
    <submittedName>
        <fullName evidence="12">Mitochondrial carrier domain-containing protein</fullName>
    </submittedName>
</protein>
<keyword evidence="8" id="KW-0496">Mitochondrion</keyword>
<dbReference type="GO" id="GO:0005743">
    <property type="term" value="C:mitochondrial inner membrane"/>
    <property type="evidence" value="ECO:0007669"/>
    <property type="project" value="UniProtKB-SubCell"/>
</dbReference>
<organism evidence="12 13">
    <name type="scientific">Tribonema minus</name>
    <dbReference type="NCBI Taxonomy" id="303371"/>
    <lineage>
        <taxon>Eukaryota</taxon>
        <taxon>Sar</taxon>
        <taxon>Stramenopiles</taxon>
        <taxon>Ochrophyta</taxon>
        <taxon>PX clade</taxon>
        <taxon>Xanthophyceae</taxon>
        <taxon>Tribonematales</taxon>
        <taxon>Tribonemataceae</taxon>
        <taxon>Tribonema</taxon>
    </lineage>
</organism>
<dbReference type="EMBL" id="JAFCMP010000536">
    <property type="protein sequence ID" value="KAG5176536.1"/>
    <property type="molecule type" value="Genomic_DNA"/>
</dbReference>
<dbReference type="FunFam" id="1.50.40.10:FF:000018">
    <property type="entry name" value="S-adenosylmethionine mitochondrial carrier protein-like"/>
    <property type="match status" value="1"/>
</dbReference>
<evidence type="ECO:0000256" key="1">
    <source>
        <dbReference type="ARBA" id="ARBA00004448"/>
    </source>
</evidence>
<name>A0A835YJ97_9STRA</name>
<dbReference type="PROSITE" id="PS50920">
    <property type="entry name" value="SOLCAR"/>
    <property type="match status" value="3"/>
</dbReference>
<dbReference type="OrthoDB" id="276989at2759"/>
<keyword evidence="13" id="KW-1185">Reference proteome</keyword>
<dbReference type="Proteomes" id="UP000664859">
    <property type="component" value="Unassembled WGS sequence"/>
</dbReference>
<evidence type="ECO:0000256" key="11">
    <source>
        <dbReference type="RuleBase" id="RU000488"/>
    </source>
</evidence>
<comment type="subcellular location">
    <subcellularLocation>
        <location evidence="1">Mitochondrion inner membrane</location>
        <topology evidence="1">Multi-pass membrane protein</topology>
    </subcellularLocation>
</comment>
<evidence type="ECO:0000256" key="6">
    <source>
        <dbReference type="ARBA" id="ARBA00022792"/>
    </source>
</evidence>
<gene>
    <name evidence="12" type="ORF">JKP88DRAFT_335403</name>
</gene>
<dbReference type="Pfam" id="PF00153">
    <property type="entry name" value="Mito_carr"/>
    <property type="match status" value="4"/>
</dbReference>
<dbReference type="InterPro" id="IPR018108">
    <property type="entry name" value="MCP_transmembrane"/>
</dbReference>
<keyword evidence="3 11" id="KW-0813">Transport</keyword>
<accession>A0A835YJ97</accession>
<keyword evidence="5" id="KW-0677">Repeat</keyword>
<dbReference type="Gene3D" id="1.50.40.10">
    <property type="entry name" value="Mitochondrial carrier domain"/>
    <property type="match status" value="1"/>
</dbReference>
<keyword evidence="4 10" id="KW-0812">Transmembrane</keyword>
<evidence type="ECO:0000256" key="4">
    <source>
        <dbReference type="ARBA" id="ARBA00022692"/>
    </source>
</evidence>
<keyword evidence="9 10" id="KW-0472">Membrane</keyword>
<proteinExistence type="inferred from homology"/>
<evidence type="ECO:0000256" key="9">
    <source>
        <dbReference type="ARBA" id="ARBA00023136"/>
    </source>
</evidence>
<dbReference type="SUPFAM" id="SSF103506">
    <property type="entry name" value="Mitochondrial carrier"/>
    <property type="match status" value="1"/>
</dbReference>
<sequence>MPHQPSFVLALVSGGIAGTSVDVALFPLDTIKTRLQSSQGFIKAGGFKGVYNGLSAAAVGSAPGAAAFFSTYEGLKVRLGDPSAPSTHMAAASGAEIVACLVRVPTENVKQKMQAGVGTSSSSAVATCRSILSASGARGFYAGYMTTIMREIPFSLIQFPLYERMKAVWGRRRGAPVHSYQAAVCGSLSGAFAGALTTPFDVVKTRLMLGADKHGLPYKGMVPTFQRIVADEGAAALFGGIVPRVMWIGIGGFVFFGAYEASKRTLAGVL</sequence>
<evidence type="ECO:0000256" key="3">
    <source>
        <dbReference type="ARBA" id="ARBA00022448"/>
    </source>
</evidence>
<evidence type="ECO:0000256" key="10">
    <source>
        <dbReference type="PROSITE-ProRule" id="PRU00282"/>
    </source>
</evidence>
<dbReference type="GO" id="GO:0055085">
    <property type="term" value="P:transmembrane transport"/>
    <property type="evidence" value="ECO:0007669"/>
    <property type="project" value="InterPro"/>
</dbReference>
<evidence type="ECO:0000313" key="13">
    <source>
        <dbReference type="Proteomes" id="UP000664859"/>
    </source>
</evidence>
<evidence type="ECO:0000256" key="5">
    <source>
        <dbReference type="ARBA" id="ARBA00022737"/>
    </source>
</evidence>
<feature type="repeat" description="Solcar" evidence="10">
    <location>
        <begin position="83"/>
        <end position="168"/>
    </location>
</feature>
<dbReference type="PRINTS" id="PR00926">
    <property type="entry name" value="MITOCARRIER"/>
</dbReference>
<evidence type="ECO:0000256" key="7">
    <source>
        <dbReference type="ARBA" id="ARBA00022989"/>
    </source>
</evidence>